<evidence type="ECO:0000256" key="1">
    <source>
        <dbReference type="SAM" id="SignalP"/>
    </source>
</evidence>
<keyword evidence="3" id="KW-1185">Reference proteome</keyword>
<protein>
    <submittedName>
        <fullName evidence="2">Protein of unassigned function</fullName>
    </submittedName>
</protein>
<dbReference type="PROSITE" id="PS51257">
    <property type="entry name" value="PROKAR_LIPOPROTEIN"/>
    <property type="match status" value="1"/>
</dbReference>
<dbReference type="eggNOG" id="ENOG50337QS">
    <property type="taxonomic scope" value="Bacteria"/>
</dbReference>
<dbReference type="KEGG" id="mor:MOC_6152"/>
<proteinExistence type="predicted"/>
<reference evidence="2 3" key="1">
    <citation type="journal article" date="2014" name="PLoS ONE">
        <title>Genome Information of Methylobacterium oryzae, a Plant-Probiotic Methylotroph in the Phyllosphere.</title>
        <authorList>
            <person name="Kwak M.J."/>
            <person name="Jeong H."/>
            <person name="Madhaiyan M."/>
            <person name="Lee Y."/>
            <person name="Sa T.M."/>
            <person name="Oh T.K."/>
            <person name="Kim J.F."/>
        </authorList>
    </citation>
    <scope>NUCLEOTIDE SEQUENCE [LARGE SCALE GENOMIC DNA]</scope>
    <source>
        <strain evidence="2 3">CBMB20</strain>
    </source>
</reference>
<dbReference type="EMBL" id="CP003811">
    <property type="protein sequence ID" value="AIQ93907.1"/>
    <property type="molecule type" value="Genomic_DNA"/>
</dbReference>
<dbReference type="HOGENOM" id="CLU_163848_0_0_5"/>
<dbReference type="AlphaFoldDB" id="A0A089P2N5"/>
<accession>A0A089P2N5</accession>
<dbReference type="Proteomes" id="UP000029492">
    <property type="component" value="Chromosome"/>
</dbReference>
<keyword evidence="1" id="KW-0732">Signal</keyword>
<evidence type="ECO:0000313" key="3">
    <source>
        <dbReference type="Proteomes" id="UP000029492"/>
    </source>
</evidence>
<dbReference type="RefSeq" id="WP_043760477.1">
    <property type="nucleotide sequence ID" value="NZ_CP003811.1"/>
</dbReference>
<organism evidence="2 3">
    <name type="scientific">Methylobacterium oryzae CBMB20</name>
    <dbReference type="NCBI Taxonomy" id="693986"/>
    <lineage>
        <taxon>Bacteria</taxon>
        <taxon>Pseudomonadati</taxon>
        <taxon>Pseudomonadota</taxon>
        <taxon>Alphaproteobacteria</taxon>
        <taxon>Hyphomicrobiales</taxon>
        <taxon>Methylobacteriaceae</taxon>
        <taxon>Methylobacterium</taxon>
    </lineage>
</organism>
<sequence>MRRSAAGSLALVTVLACAGLTHVALAGTDGETPAKAPARVEKTFLIPSSDGYGVGECLTTPGSACGQVVANAWCEAQGYAAANSYGVAAADEYTGAISQPVPAPSERPIRITCQD</sequence>
<evidence type="ECO:0000313" key="2">
    <source>
        <dbReference type="EMBL" id="AIQ93907.1"/>
    </source>
</evidence>
<feature type="chain" id="PRO_5001848296" evidence="1">
    <location>
        <begin position="27"/>
        <end position="115"/>
    </location>
</feature>
<gene>
    <name evidence="2" type="ORF">MOC_6152</name>
</gene>
<feature type="signal peptide" evidence="1">
    <location>
        <begin position="1"/>
        <end position="26"/>
    </location>
</feature>
<name>A0A089P2N5_9HYPH</name>